<organism evidence="2 3">
    <name type="scientific">Streptomyces bauhiniae</name>
    <dbReference type="NCBI Taxonomy" id="2340725"/>
    <lineage>
        <taxon>Bacteria</taxon>
        <taxon>Bacillati</taxon>
        <taxon>Actinomycetota</taxon>
        <taxon>Actinomycetes</taxon>
        <taxon>Kitasatosporales</taxon>
        <taxon>Streptomycetaceae</taxon>
        <taxon>Streptomyces</taxon>
    </lineage>
</organism>
<gene>
    <name evidence="2" type="ORF">G3I21_06315</name>
</gene>
<dbReference type="EMBL" id="JAAGMR010000074">
    <property type="protein sequence ID" value="NEB91340.1"/>
    <property type="molecule type" value="Genomic_DNA"/>
</dbReference>
<name>A0A7K3QNK4_9ACTN</name>
<comment type="caution">
    <text evidence="2">The sequence shown here is derived from an EMBL/GenBank/DDBJ whole genome shotgun (WGS) entry which is preliminary data.</text>
</comment>
<dbReference type="RefSeq" id="WP_164187253.1">
    <property type="nucleotide sequence ID" value="NZ_JAAGMR010000074.1"/>
</dbReference>
<evidence type="ECO:0000313" key="3">
    <source>
        <dbReference type="Proteomes" id="UP000470520"/>
    </source>
</evidence>
<dbReference type="AlphaFoldDB" id="A0A7K3QNK4"/>
<proteinExistence type="predicted"/>
<sequence>MIYFATTTGKTKWALALPGTEDRAVRGIDGSVTARCRGALVRRHPETRDLQPVAGGFGGYATLQAGRDGALWVYNQVGGLASGSVTISRIGERPGAETRHDIPFPNGMRAVHLADERHSLSGTGHSTAIDVSKSPSSSEEDWIASAVPDPRAATGSDEHIILVASIRSSLDESLQSLDLRKALAWTELLTFTANWATDLTVKRTGALSTSSPARPAPAAAGSTASVCCNLVPCEGTDPSPRTTHPREPAVRGSSPLLLSGDGGRAALQALTDADVLLRPPRR</sequence>
<protein>
    <recommendedName>
        <fullName evidence="4">PQQ-binding-like beta-propeller repeat protein</fullName>
    </recommendedName>
</protein>
<evidence type="ECO:0008006" key="4">
    <source>
        <dbReference type="Google" id="ProtNLM"/>
    </source>
</evidence>
<dbReference type="Proteomes" id="UP000470520">
    <property type="component" value="Unassembled WGS sequence"/>
</dbReference>
<evidence type="ECO:0000256" key="1">
    <source>
        <dbReference type="SAM" id="MobiDB-lite"/>
    </source>
</evidence>
<feature type="region of interest" description="Disordered" evidence="1">
    <location>
        <begin position="237"/>
        <end position="261"/>
    </location>
</feature>
<evidence type="ECO:0000313" key="2">
    <source>
        <dbReference type="EMBL" id="NEB91340.1"/>
    </source>
</evidence>
<accession>A0A7K3QNK4</accession>
<reference evidence="2 3" key="1">
    <citation type="submission" date="2020-01" db="EMBL/GenBank/DDBJ databases">
        <title>Insect and environment-associated Actinomycetes.</title>
        <authorList>
            <person name="Currrie C."/>
            <person name="Chevrette M."/>
            <person name="Carlson C."/>
            <person name="Stubbendieck R."/>
            <person name="Wendt-Pienkowski E."/>
        </authorList>
    </citation>
    <scope>NUCLEOTIDE SEQUENCE [LARGE SCALE GENOMIC DNA]</scope>
    <source>
        <strain evidence="2 3">SID7754</strain>
    </source>
</reference>